<dbReference type="Pfam" id="PF10442">
    <property type="entry name" value="FIST_C"/>
    <property type="match status" value="1"/>
</dbReference>
<dbReference type="Proteomes" id="UP001161408">
    <property type="component" value="Unassembled WGS sequence"/>
</dbReference>
<dbReference type="Pfam" id="PF08495">
    <property type="entry name" value="FIST"/>
    <property type="match status" value="1"/>
</dbReference>
<gene>
    <name evidence="3" type="ORF">GCM10007914_30570</name>
</gene>
<evidence type="ECO:0000313" key="3">
    <source>
        <dbReference type="EMBL" id="GLQ04176.1"/>
    </source>
</evidence>
<evidence type="ECO:0000313" key="4">
    <source>
        <dbReference type="Proteomes" id="UP001161408"/>
    </source>
</evidence>
<evidence type="ECO:0000259" key="2">
    <source>
        <dbReference type="SMART" id="SM01204"/>
    </source>
</evidence>
<dbReference type="SMART" id="SM01204">
    <property type="entry name" value="FIST_C"/>
    <property type="match status" value="1"/>
</dbReference>
<comment type="caution">
    <text evidence="3">The sequence shown here is derived from an EMBL/GenBank/DDBJ whole genome shotgun (WGS) entry which is preliminary data.</text>
</comment>
<sequence length="394" mass="42491">MFAIDTFHTHGSDIDKFIQPVSQFTNNSPDLLLGFATTDTIKYLFNNQPGFLKNTRNCLIISSCLGSSTDQTLSLNEQSISLFSIKDSNGHYGVASCNAADNLRENAAQTVLKAIANAGQAGLAPKMVWCFQVPGNEELVLQGIQDAIGQRIPVFGGSCADNDISAKWCFSDTENVYQQGFIIAVLYPSVETFGFYSSGYDKTDQQGTVTDVDGRLLKTIDNQPAFDVYNQWRKNIGLNALTSGNILAQSTMTPLASALSLNDEIPRLLLSHPAVAENGTLELFSNLSVGDTIYLASGSPEQLIKRGDMVVTSLTKLAELHAIKNITGAIIIFCGGCMLSIKDAMQEVKESIAAQLPNTPFIMGFTFGELGTFSDSTSKHGNLMISCEIFGGPE</sequence>
<accession>A0AA37W5L2</accession>
<organism evidence="3 4">
    <name type="scientific">Pseudoalteromonas tetraodonis GFC</name>
    <dbReference type="NCBI Taxonomy" id="1315271"/>
    <lineage>
        <taxon>Bacteria</taxon>
        <taxon>Pseudomonadati</taxon>
        <taxon>Pseudomonadota</taxon>
        <taxon>Gammaproteobacteria</taxon>
        <taxon>Alteromonadales</taxon>
        <taxon>Pseudoalteromonadaceae</taxon>
        <taxon>Pseudoalteromonas</taxon>
    </lineage>
</organism>
<name>A0AA37W5L2_9GAMM</name>
<dbReference type="PANTHER" id="PTHR40252:SF2">
    <property type="entry name" value="BLR0328 PROTEIN"/>
    <property type="match status" value="1"/>
</dbReference>
<dbReference type="SMART" id="SM00897">
    <property type="entry name" value="FIST"/>
    <property type="match status" value="1"/>
</dbReference>
<reference evidence="3" key="2">
    <citation type="submission" date="2023-01" db="EMBL/GenBank/DDBJ databases">
        <title>Draft genome sequence of Pseudoalteromonas tetraodonis strain NBRC 103034.</title>
        <authorList>
            <person name="Sun Q."/>
            <person name="Mori K."/>
        </authorList>
    </citation>
    <scope>NUCLEOTIDE SEQUENCE</scope>
    <source>
        <strain evidence="3">NBRC 103034</strain>
    </source>
</reference>
<evidence type="ECO:0000259" key="1">
    <source>
        <dbReference type="SMART" id="SM00897"/>
    </source>
</evidence>
<dbReference type="PANTHER" id="PTHR40252">
    <property type="entry name" value="BLR0328 PROTEIN"/>
    <property type="match status" value="1"/>
</dbReference>
<reference evidence="3" key="1">
    <citation type="journal article" date="2014" name="Int. J. Syst. Evol. Microbiol.">
        <title>Complete genome sequence of Corynebacterium casei LMG S-19264T (=DSM 44701T), isolated from a smear-ripened cheese.</title>
        <authorList>
            <consortium name="US DOE Joint Genome Institute (JGI-PGF)"/>
            <person name="Walter F."/>
            <person name="Albersmeier A."/>
            <person name="Kalinowski J."/>
            <person name="Ruckert C."/>
        </authorList>
    </citation>
    <scope>NUCLEOTIDE SEQUENCE</scope>
    <source>
        <strain evidence="3">NBRC 103034</strain>
    </source>
</reference>
<dbReference type="RefSeq" id="WP_096038979.1">
    <property type="nucleotide sequence ID" value="NZ_BJXY01000008.1"/>
</dbReference>
<protein>
    <submittedName>
        <fullName evidence="3">Signaling protein with FIST domain</fullName>
    </submittedName>
</protein>
<keyword evidence="4" id="KW-1185">Reference proteome</keyword>
<dbReference type="AlphaFoldDB" id="A0AA37W5L2"/>
<dbReference type="EMBL" id="BSNE01000020">
    <property type="protein sequence ID" value="GLQ04176.1"/>
    <property type="molecule type" value="Genomic_DNA"/>
</dbReference>
<feature type="domain" description="FIST" evidence="1">
    <location>
        <begin position="28"/>
        <end position="224"/>
    </location>
</feature>
<feature type="domain" description="FIST C-domain" evidence="2">
    <location>
        <begin position="225"/>
        <end position="373"/>
    </location>
</feature>
<dbReference type="InterPro" id="IPR019494">
    <property type="entry name" value="FIST_C"/>
</dbReference>
<proteinExistence type="predicted"/>
<dbReference type="InterPro" id="IPR013702">
    <property type="entry name" value="FIST_domain_N"/>
</dbReference>